<evidence type="ECO:0000313" key="3">
    <source>
        <dbReference type="EMBL" id="KAK4800436.1"/>
    </source>
</evidence>
<gene>
    <name evidence="3" type="ORF">SAY86_020923</name>
</gene>
<proteinExistence type="predicted"/>
<keyword evidence="1" id="KW-0325">Glycoprotein</keyword>
<protein>
    <recommendedName>
        <fullName evidence="2">Wall-associated receptor kinase C-terminal domain-containing protein</fullName>
    </recommendedName>
</protein>
<dbReference type="InterPro" id="IPR032872">
    <property type="entry name" value="WAK_assoc_C"/>
</dbReference>
<dbReference type="Proteomes" id="UP001346149">
    <property type="component" value="Unassembled WGS sequence"/>
</dbReference>
<dbReference type="EMBL" id="JAXQNO010000003">
    <property type="protein sequence ID" value="KAK4800436.1"/>
    <property type="molecule type" value="Genomic_DNA"/>
</dbReference>
<evidence type="ECO:0000259" key="2">
    <source>
        <dbReference type="Pfam" id="PF14380"/>
    </source>
</evidence>
<accession>A0AAN7MT60</accession>
<feature type="domain" description="Wall-associated receptor kinase C-terminal" evidence="2">
    <location>
        <begin position="197"/>
        <end position="253"/>
    </location>
</feature>
<evidence type="ECO:0000256" key="1">
    <source>
        <dbReference type="ARBA" id="ARBA00023180"/>
    </source>
</evidence>
<organism evidence="3 4">
    <name type="scientific">Trapa natans</name>
    <name type="common">Water chestnut</name>
    <dbReference type="NCBI Taxonomy" id="22666"/>
    <lineage>
        <taxon>Eukaryota</taxon>
        <taxon>Viridiplantae</taxon>
        <taxon>Streptophyta</taxon>
        <taxon>Embryophyta</taxon>
        <taxon>Tracheophyta</taxon>
        <taxon>Spermatophyta</taxon>
        <taxon>Magnoliopsida</taxon>
        <taxon>eudicotyledons</taxon>
        <taxon>Gunneridae</taxon>
        <taxon>Pentapetalae</taxon>
        <taxon>rosids</taxon>
        <taxon>malvids</taxon>
        <taxon>Myrtales</taxon>
        <taxon>Lythraceae</taxon>
        <taxon>Trapa</taxon>
    </lineage>
</organism>
<dbReference type="AlphaFoldDB" id="A0AAN7MT60"/>
<dbReference type="PANTHER" id="PTHR33138:SF72">
    <property type="entry name" value="WALL-ASSOCIATED RECEPTOR KINASE CARBOXY-TERMINAL PROTEIN"/>
    <property type="match status" value="1"/>
</dbReference>
<comment type="caution">
    <text evidence="3">The sequence shown here is derived from an EMBL/GenBank/DDBJ whole genome shotgun (WGS) entry which is preliminary data.</text>
</comment>
<keyword evidence="4" id="KW-1185">Reference proteome</keyword>
<sequence>MTIGLCTLTSIITLYSLYHFHITSMILFQVRASLGSDAAQYTYCSSTIQCGTLKNISYPFCGVNRADYCGRSSEFHLISVDNTSLQITISDLTYRVLIQVLHFSSDTLPTNLTLNYGCSTSTSTISLFLDSTSQMSKFTCPFNGSSQIGYFFTRRLSGASITVGNSITLSYLGNAKRALPYQPTNQLAVQGIEGSTSTQTGTTALEVALGQGFVLQWAGDTVTGLCQLCITSGGRCGRNIQNLSKFTCNCSDNKAYSSTCGGKSESPKLTP</sequence>
<evidence type="ECO:0000313" key="4">
    <source>
        <dbReference type="Proteomes" id="UP001346149"/>
    </source>
</evidence>
<reference evidence="3 4" key="1">
    <citation type="journal article" date="2023" name="Hortic Res">
        <title>Pangenome of water caltrop reveals structural variations and asymmetric subgenome divergence after allopolyploidization.</title>
        <authorList>
            <person name="Zhang X."/>
            <person name="Chen Y."/>
            <person name="Wang L."/>
            <person name="Yuan Y."/>
            <person name="Fang M."/>
            <person name="Shi L."/>
            <person name="Lu R."/>
            <person name="Comes H.P."/>
            <person name="Ma Y."/>
            <person name="Chen Y."/>
            <person name="Huang G."/>
            <person name="Zhou Y."/>
            <person name="Zheng Z."/>
            <person name="Qiu Y."/>
        </authorList>
    </citation>
    <scope>NUCLEOTIDE SEQUENCE [LARGE SCALE GENOMIC DNA]</scope>
    <source>
        <strain evidence="3">F231</strain>
    </source>
</reference>
<dbReference type="PANTHER" id="PTHR33138">
    <property type="entry name" value="OS01G0690200 PROTEIN"/>
    <property type="match status" value="1"/>
</dbReference>
<dbReference type="Pfam" id="PF14380">
    <property type="entry name" value="WAK_assoc"/>
    <property type="match status" value="1"/>
</dbReference>
<name>A0AAN7MT60_TRANT</name>